<feature type="signal peptide" evidence="13">
    <location>
        <begin position="1"/>
        <end position="24"/>
    </location>
</feature>
<keyword evidence="12 14" id="KW-0449">Lipoprotein</keyword>
<keyword evidence="7" id="KW-0653">Protein transport</keyword>
<evidence type="ECO:0000256" key="8">
    <source>
        <dbReference type="ARBA" id="ARBA00023136"/>
    </source>
</evidence>
<dbReference type="EMBL" id="JADJNC010000029">
    <property type="protein sequence ID" value="MBK7424386.1"/>
    <property type="molecule type" value="Genomic_DNA"/>
</dbReference>
<keyword evidence="5" id="KW-0813">Transport</keyword>
<keyword evidence="9" id="KW-0564">Palmitate</keyword>
<evidence type="ECO:0000313" key="14">
    <source>
        <dbReference type="EMBL" id="MBK7424386.1"/>
    </source>
</evidence>
<dbReference type="GO" id="GO:0009279">
    <property type="term" value="C:cell outer membrane"/>
    <property type="evidence" value="ECO:0007669"/>
    <property type="project" value="UniProtKB-SubCell"/>
</dbReference>
<dbReference type="SUPFAM" id="SSF89392">
    <property type="entry name" value="Prokaryotic lipoproteins and lipoprotein localization factors"/>
    <property type="match status" value="1"/>
</dbReference>
<evidence type="ECO:0000313" key="15">
    <source>
        <dbReference type="Proteomes" id="UP000886602"/>
    </source>
</evidence>
<name>A0A9D7FGJ3_9RHOO</name>
<dbReference type="Pfam" id="PF03550">
    <property type="entry name" value="LolB"/>
    <property type="match status" value="1"/>
</dbReference>
<dbReference type="Proteomes" id="UP000886602">
    <property type="component" value="Unassembled WGS sequence"/>
</dbReference>
<dbReference type="GO" id="GO:0015031">
    <property type="term" value="P:protein transport"/>
    <property type="evidence" value="ECO:0007669"/>
    <property type="project" value="UniProtKB-KW"/>
</dbReference>
<evidence type="ECO:0000256" key="1">
    <source>
        <dbReference type="ARBA" id="ARBA00004459"/>
    </source>
</evidence>
<evidence type="ECO:0000256" key="12">
    <source>
        <dbReference type="ARBA" id="ARBA00023288"/>
    </source>
</evidence>
<dbReference type="AlphaFoldDB" id="A0A9D7FGJ3"/>
<keyword evidence="8" id="KW-0472">Membrane</keyword>
<evidence type="ECO:0000256" key="4">
    <source>
        <dbReference type="ARBA" id="ARBA00016202"/>
    </source>
</evidence>
<accession>A0A9D7FGJ3</accession>
<dbReference type="PROSITE" id="PS51257">
    <property type="entry name" value="PROKAR_LIPOPROTEIN"/>
    <property type="match status" value="1"/>
</dbReference>
<dbReference type="NCBIfam" id="TIGR00548">
    <property type="entry name" value="lolB"/>
    <property type="match status" value="1"/>
</dbReference>
<comment type="caution">
    <text evidence="14">The sequence shown here is derived from an EMBL/GenBank/DDBJ whole genome shotgun (WGS) entry which is preliminary data.</text>
</comment>
<organism evidence="14 15">
    <name type="scientific">Candidatus Propionivibrio dominans</name>
    <dbReference type="NCBI Taxonomy" id="2954373"/>
    <lineage>
        <taxon>Bacteria</taxon>
        <taxon>Pseudomonadati</taxon>
        <taxon>Pseudomonadota</taxon>
        <taxon>Betaproteobacteria</taxon>
        <taxon>Rhodocyclales</taxon>
        <taxon>Rhodocyclaceae</taxon>
        <taxon>Propionivibrio</taxon>
    </lineage>
</organism>
<feature type="chain" id="PRO_5039456814" description="Outer-membrane lipoprotein LolB" evidence="13">
    <location>
        <begin position="25"/>
        <end position="195"/>
    </location>
</feature>
<protein>
    <recommendedName>
        <fullName evidence="4">Outer-membrane lipoprotein LolB</fullName>
    </recommendedName>
</protein>
<sequence>MRFYRTLGLLLGVLLLGGCANLPASTGIAPPRDALVDFTLEARFSLRHEDKSYSGRLSWRHAGMNNELLLSSPFGQGMAEIVTSERYARLTSSDGRVYEASDAETLTRQVLGYPLPLDQLTDWVRGWGAAAGISERDALGRPLRLRHEDWLIDYGYASDDPQAPPDRIFAERAGGFALRLRIDEWSSTLPGKREP</sequence>
<comment type="similarity">
    <text evidence="2">Belongs to the LolB family.</text>
</comment>
<proteinExistence type="inferred from homology"/>
<dbReference type="InterPro" id="IPR004565">
    <property type="entry name" value="OM_lipoprot_LolB"/>
</dbReference>
<keyword evidence="11" id="KW-0998">Cell outer membrane</keyword>
<evidence type="ECO:0000256" key="5">
    <source>
        <dbReference type="ARBA" id="ARBA00022448"/>
    </source>
</evidence>
<gene>
    <name evidence="14" type="primary">lolB</name>
    <name evidence="14" type="ORF">IPJ48_15615</name>
</gene>
<evidence type="ECO:0000256" key="6">
    <source>
        <dbReference type="ARBA" id="ARBA00022729"/>
    </source>
</evidence>
<evidence type="ECO:0000256" key="7">
    <source>
        <dbReference type="ARBA" id="ARBA00022927"/>
    </source>
</evidence>
<evidence type="ECO:0000256" key="11">
    <source>
        <dbReference type="ARBA" id="ARBA00023237"/>
    </source>
</evidence>
<comment type="subunit">
    <text evidence="3">Monomer.</text>
</comment>
<keyword evidence="10" id="KW-0143">Chaperone</keyword>
<evidence type="ECO:0000256" key="10">
    <source>
        <dbReference type="ARBA" id="ARBA00023186"/>
    </source>
</evidence>
<evidence type="ECO:0000256" key="2">
    <source>
        <dbReference type="ARBA" id="ARBA00009696"/>
    </source>
</evidence>
<keyword evidence="6 13" id="KW-0732">Signal</keyword>
<evidence type="ECO:0000256" key="13">
    <source>
        <dbReference type="SAM" id="SignalP"/>
    </source>
</evidence>
<dbReference type="CDD" id="cd16326">
    <property type="entry name" value="LolB"/>
    <property type="match status" value="1"/>
</dbReference>
<evidence type="ECO:0000256" key="9">
    <source>
        <dbReference type="ARBA" id="ARBA00023139"/>
    </source>
</evidence>
<dbReference type="Gene3D" id="2.50.20.10">
    <property type="entry name" value="Lipoprotein localisation LolA/LolB/LppX"/>
    <property type="match status" value="1"/>
</dbReference>
<comment type="subcellular location">
    <subcellularLocation>
        <location evidence="1">Cell outer membrane</location>
        <topology evidence="1">Lipid-anchor</topology>
    </subcellularLocation>
</comment>
<reference evidence="14" key="1">
    <citation type="submission" date="2020-10" db="EMBL/GenBank/DDBJ databases">
        <title>Connecting structure to function with the recovery of over 1000 high-quality activated sludge metagenome-assembled genomes encoding full-length rRNA genes using long-read sequencing.</title>
        <authorList>
            <person name="Singleton C.M."/>
            <person name="Petriglieri F."/>
            <person name="Kristensen J.M."/>
            <person name="Kirkegaard R.H."/>
            <person name="Michaelsen T.Y."/>
            <person name="Andersen M.H."/>
            <person name="Karst S.M."/>
            <person name="Dueholm M.S."/>
            <person name="Nielsen P.H."/>
            <person name="Albertsen M."/>
        </authorList>
    </citation>
    <scope>NUCLEOTIDE SEQUENCE</scope>
    <source>
        <strain evidence="14">EsbW_18-Q3-R4-48_MAXAC.044</strain>
    </source>
</reference>
<evidence type="ECO:0000256" key="3">
    <source>
        <dbReference type="ARBA" id="ARBA00011245"/>
    </source>
</evidence>
<dbReference type="InterPro" id="IPR029046">
    <property type="entry name" value="LolA/LolB/LppX"/>
</dbReference>